<dbReference type="InterPro" id="IPR001073">
    <property type="entry name" value="C1q_dom"/>
</dbReference>
<dbReference type="Proteomes" id="UP001279410">
    <property type="component" value="Unassembled WGS sequence"/>
</dbReference>
<organism evidence="5 6">
    <name type="scientific">Lates japonicus</name>
    <name type="common">Japanese lates</name>
    <dbReference type="NCBI Taxonomy" id="270547"/>
    <lineage>
        <taxon>Eukaryota</taxon>
        <taxon>Metazoa</taxon>
        <taxon>Chordata</taxon>
        <taxon>Craniata</taxon>
        <taxon>Vertebrata</taxon>
        <taxon>Euteleostomi</taxon>
        <taxon>Actinopterygii</taxon>
        <taxon>Neopterygii</taxon>
        <taxon>Teleostei</taxon>
        <taxon>Neoteleostei</taxon>
        <taxon>Acanthomorphata</taxon>
        <taxon>Carangaria</taxon>
        <taxon>Carangaria incertae sedis</taxon>
        <taxon>Centropomidae</taxon>
        <taxon>Lates</taxon>
    </lineage>
</organism>
<reference evidence="5" key="1">
    <citation type="submission" date="2022-08" db="EMBL/GenBank/DDBJ databases">
        <title>Genome sequencing of akame (Lates japonicus).</title>
        <authorList>
            <person name="Hashiguchi Y."/>
            <person name="Takahashi H."/>
        </authorList>
    </citation>
    <scope>NUCLEOTIDE SEQUENCE</scope>
    <source>
        <strain evidence="5">Kochi</strain>
    </source>
</reference>
<dbReference type="PROSITE" id="PS50871">
    <property type="entry name" value="C1Q"/>
    <property type="match status" value="1"/>
</dbReference>
<dbReference type="Pfam" id="PF23283">
    <property type="entry name" value="D8C_UMOD"/>
    <property type="match status" value="1"/>
</dbReference>
<keyword evidence="2" id="KW-1015">Disulfide bond</keyword>
<keyword evidence="6" id="KW-1185">Reference proteome</keyword>
<dbReference type="EMBL" id="BRZM01000039">
    <property type="protein sequence ID" value="GLD60054.1"/>
    <property type="molecule type" value="Genomic_DNA"/>
</dbReference>
<keyword evidence="1" id="KW-0732">Signal</keyword>
<gene>
    <name evidence="5" type="ORF">AKAME5_001199600</name>
</gene>
<evidence type="ECO:0000313" key="5">
    <source>
        <dbReference type="EMBL" id="GLD60054.1"/>
    </source>
</evidence>
<feature type="domain" description="C1q" evidence="4">
    <location>
        <begin position="231"/>
        <end position="370"/>
    </location>
</feature>
<proteinExistence type="predicted"/>
<feature type="region of interest" description="Disordered" evidence="3">
    <location>
        <begin position="370"/>
        <end position="403"/>
    </location>
</feature>
<dbReference type="SUPFAM" id="SSF49842">
    <property type="entry name" value="TNF-like"/>
    <property type="match status" value="1"/>
</dbReference>
<comment type="caution">
    <text evidence="5">The sequence shown here is derived from an EMBL/GenBank/DDBJ whole genome shotgun (WGS) entry which is preliminary data.</text>
</comment>
<evidence type="ECO:0000256" key="3">
    <source>
        <dbReference type="SAM" id="MobiDB-lite"/>
    </source>
</evidence>
<evidence type="ECO:0000313" key="6">
    <source>
        <dbReference type="Proteomes" id="UP001279410"/>
    </source>
</evidence>
<accession>A0AAD3MUV7</accession>
<name>A0AAD3MUV7_LATJO</name>
<sequence>MEDQSTAVQLAAVFKEMERIRCEQTTLEQQQHALTQMHTASQKRRAQKKVGTNVFTYGTNDEEEDNLHFSEKDSRRRGDPCFHYTVLDQAWRATNTTTKFKMCDRNVKWKGWYRLFYKGKSIQMPERCVPVNKCGTHSPMWLAGPHPKRREGIVTRRVCGHWKKNCCAFRSTPIKVKKCLGNYYVYKFTQPSSCYLAYCADINTLVCGQCRRNQYCESRDKINWRCKTKKTSSKKIHFFVSYPGQLRGKVNRIKYSKVLVNMGRAFNRRTGVFRAPVKGVYQFFFSTQTASAGLKTDLWLVVNGYWVAVSHTHISRPSTVGSLSMYMTFLRRGAVVARLTNTSPQSGGRGLMKEASILLVDGLCGTTGEKLQENGRSSRTMQRDGDTFRRKEETLYGDENISE</sequence>
<dbReference type="PANTHER" id="PTHR36191">
    <property type="entry name" value="ENDO/EXONUCLEASE/PHOSPHATASE DOMAIN-CONTAINING PROTEIN-RELATED"/>
    <property type="match status" value="1"/>
</dbReference>
<dbReference type="PANTHER" id="PTHR36191:SF4">
    <property type="entry name" value="VWFD DOMAIN-CONTAINING PROTEIN"/>
    <property type="match status" value="1"/>
</dbReference>
<dbReference type="AlphaFoldDB" id="A0AAD3MUV7"/>
<evidence type="ECO:0000256" key="2">
    <source>
        <dbReference type="ARBA" id="ARBA00023157"/>
    </source>
</evidence>
<dbReference type="InterPro" id="IPR057774">
    <property type="entry name" value="D8C_UMOD/GP2/OIT3-like"/>
</dbReference>
<dbReference type="InterPro" id="IPR008983">
    <property type="entry name" value="Tumour_necrosis_fac-like_dom"/>
</dbReference>
<dbReference type="Gene3D" id="2.60.120.40">
    <property type="match status" value="1"/>
</dbReference>
<dbReference type="Pfam" id="PF00386">
    <property type="entry name" value="C1q"/>
    <property type="match status" value="1"/>
</dbReference>
<evidence type="ECO:0000256" key="1">
    <source>
        <dbReference type="ARBA" id="ARBA00022729"/>
    </source>
</evidence>
<evidence type="ECO:0000259" key="4">
    <source>
        <dbReference type="PROSITE" id="PS50871"/>
    </source>
</evidence>
<protein>
    <recommendedName>
        <fullName evidence="4">C1q domain-containing protein</fullName>
    </recommendedName>
</protein>
<feature type="compositionally biased region" description="Basic and acidic residues" evidence="3">
    <location>
        <begin position="381"/>
        <end position="394"/>
    </location>
</feature>